<accession>A0A0N5ASX2</accession>
<name>A0A0N5ASX2_9BILA</name>
<proteinExistence type="predicted"/>
<dbReference type="AlphaFoldDB" id="A0A0N5ASX2"/>
<evidence type="ECO:0000313" key="2">
    <source>
        <dbReference type="WBParaSite" id="SMUV_0000790601-mRNA-1"/>
    </source>
</evidence>
<dbReference type="WBParaSite" id="SMUV_0000790601-mRNA-1">
    <property type="protein sequence ID" value="SMUV_0000790601-mRNA-1"/>
    <property type="gene ID" value="SMUV_0000790601"/>
</dbReference>
<organism evidence="1 2">
    <name type="scientific">Syphacia muris</name>
    <dbReference type="NCBI Taxonomy" id="451379"/>
    <lineage>
        <taxon>Eukaryota</taxon>
        <taxon>Metazoa</taxon>
        <taxon>Ecdysozoa</taxon>
        <taxon>Nematoda</taxon>
        <taxon>Chromadorea</taxon>
        <taxon>Rhabditida</taxon>
        <taxon>Spirurina</taxon>
        <taxon>Oxyuridomorpha</taxon>
        <taxon>Oxyuroidea</taxon>
        <taxon>Oxyuridae</taxon>
        <taxon>Syphacia</taxon>
    </lineage>
</organism>
<reference evidence="2" key="1">
    <citation type="submission" date="2017-02" db="UniProtKB">
        <authorList>
            <consortium name="WormBaseParasite"/>
        </authorList>
    </citation>
    <scope>IDENTIFICATION</scope>
</reference>
<sequence>MLVNVEIVERLIAKVVASSNRNQWKTTELLQELVSASHQGFYKDHLILLNGIIDKNETLSLLKDGTN</sequence>
<dbReference type="Proteomes" id="UP000046393">
    <property type="component" value="Unplaced"/>
</dbReference>
<protein>
    <submittedName>
        <fullName evidence="2">Replicative DNA helicase</fullName>
    </submittedName>
</protein>
<evidence type="ECO:0000313" key="1">
    <source>
        <dbReference type="Proteomes" id="UP000046393"/>
    </source>
</evidence>
<keyword evidence="1" id="KW-1185">Reference proteome</keyword>